<proteinExistence type="inferred from homology"/>
<evidence type="ECO:0000256" key="4">
    <source>
        <dbReference type="ARBA" id="ARBA00022801"/>
    </source>
</evidence>
<comment type="caution">
    <text evidence="10">The sequence shown here is derived from an EMBL/GenBank/DDBJ whole genome shotgun (WGS) entry which is preliminary data.</text>
</comment>
<comment type="pathway">
    <text evidence="1">One-carbon metabolism; tetrahydrofolate interconversion.</text>
</comment>
<dbReference type="GO" id="GO:0005829">
    <property type="term" value="C:cytosol"/>
    <property type="evidence" value="ECO:0007669"/>
    <property type="project" value="TreeGrafter"/>
</dbReference>
<sequence>MIMVGNRPDSKLYVEAKGRACAEVGIRCVNQFYPATTTLDEILGQVNAFNADPSIDGILIQMPLPSALDEKTIVDAVLPSKDVDGLHPFNVGELGMRWRNPLFTACTPAGIVELLDAEQITLRGKIAVVLGRSDLVGNPVGMLLRKRDATVISCHSKTNNIASLVAQADVLVSACGVPHFVRGEWLKPGCVVIDVGINFIGEKMVGDVCFDEAMGIASAITPVPGGVGPMTIAMLLNNVYTSFAHTRRQDIRPKGHVRILFPSFFVPEDGGAMQGMLWAVSKLISFSTALNS</sequence>
<evidence type="ECO:0000259" key="9">
    <source>
        <dbReference type="Pfam" id="PF02882"/>
    </source>
</evidence>
<keyword evidence="11" id="KW-1185">Reference proteome</keyword>
<dbReference type="PRINTS" id="PR00085">
    <property type="entry name" value="THFDHDRGNASE"/>
</dbReference>
<dbReference type="VEuPathDB" id="FungiDB:AeMF1_001544"/>
<dbReference type="GO" id="GO:0004477">
    <property type="term" value="F:methenyltetrahydrofolate cyclohydrolase activity"/>
    <property type="evidence" value="ECO:0007669"/>
    <property type="project" value="TreeGrafter"/>
</dbReference>
<dbReference type="CDD" id="cd01080">
    <property type="entry name" value="NAD_bind_m-THF_DH_Cyclohyd"/>
    <property type="match status" value="1"/>
</dbReference>
<dbReference type="Gene3D" id="3.40.50.720">
    <property type="entry name" value="NAD(P)-binding Rossmann-like Domain"/>
    <property type="match status" value="1"/>
</dbReference>
<dbReference type="FunFam" id="3.40.50.720:FF:000006">
    <property type="entry name" value="Bifunctional protein FolD"/>
    <property type="match status" value="1"/>
</dbReference>
<dbReference type="PANTHER" id="PTHR48099:SF5">
    <property type="entry name" value="C-1-TETRAHYDROFOLATE SYNTHASE, CYTOPLASMIC"/>
    <property type="match status" value="1"/>
</dbReference>
<evidence type="ECO:0000256" key="7">
    <source>
        <dbReference type="ARBA" id="ARBA00023268"/>
    </source>
</evidence>
<evidence type="ECO:0000256" key="5">
    <source>
        <dbReference type="ARBA" id="ARBA00022857"/>
    </source>
</evidence>
<keyword evidence="3" id="KW-0554">One-carbon metabolism</keyword>
<dbReference type="InterPro" id="IPR020630">
    <property type="entry name" value="THF_DH/CycHdrlase_cat_dom"/>
</dbReference>
<protein>
    <submittedName>
        <fullName evidence="10">Uncharacterized protein</fullName>
    </submittedName>
</protein>
<dbReference type="EMBL" id="VJMJ01000116">
    <property type="protein sequence ID" value="KAF0734298.1"/>
    <property type="molecule type" value="Genomic_DNA"/>
</dbReference>
<dbReference type="Gene3D" id="3.40.50.10860">
    <property type="entry name" value="Leucine Dehydrogenase, chain A, domain 1"/>
    <property type="match status" value="1"/>
</dbReference>
<dbReference type="SUPFAM" id="SSF53223">
    <property type="entry name" value="Aminoacid dehydrogenase-like, N-terminal domain"/>
    <property type="match status" value="1"/>
</dbReference>
<dbReference type="GO" id="GO:0035999">
    <property type="term" value="P:tetrahydrofolate interconversion"/>
    <property type="evidence" value="ECO:0007669"/>
    <property type="project" value="TreeGrafter"/>
</dbReference>
<dbReference type="Pfam" id="PF00763">
    <property type="entry name" value="THF_DHG_CYH"/>
    <property type="match status" value="1"/>
</dbReference>
<dbReference type="InterPro" id="IPR020631">
    <property type="entry name" value="THF_DH/CycHdrlase_NAD-bd_dom"/>
</dbReference>
<dbReference type="PANTHER" id="PTHR48099">
    <property type="entry name" value="C-1-TETRAHYDROFOLATE SYNTHASE, CYTOPLASMIC-RELATED"/>
    <property type="match status" value="1"/>
</dbReference>
<dbReference type="Proteomes" id="UP000481153">
    <property type="component" value="Unassembled WGS sequence"/>
</dbReference>
<dbReference type="InterPro" id="IPR036291">
    <property type="entry name" value="NAD(P)-bd_dom_sf"/>
</dbReference>
<dbReference type="HAMAP" id="MF_01576">
    <property type="entry name" value="THF_DHG_CYH"/>
    <property type="match status" value="1"/>
</dbReference>
<feature type="domain" description="Tetrahydrofolate dehydrogenase/cyclohydrolase catalytic" evidence="8">
    <location>
        <begin position="1"/>
        <end position="84"/>
    </location>
</feature>
<dbReference type="GO" id="GO:0004488">
    <property type="term" value="F:methylenetetrahydrofolate dehydrogenase (NADP+) activity"/>
    <property type="evidence" value="ECO:0007669"/>
    <property type="project" value="InterPro"/>
</dbReference>
<keyword evidence="5" id="KW-0521">NADP</keyword>
<keyword evidence="7" id="KW-0511">Multifunctional enzyme</keyword>
<dbReference type="SUPFAM" id="SSF51735">
    <property type="entry name" value="NAD(P)-binding Rossmann-fold domains"/>
    <property type="match status" value="1"/>
</dbReference>
<evidence type="ECO:0000313" key="11">
    <source>
        <dbReference type="Proteomes" id="UP000481153"/>
    </source>
</evidence>
<keyword evidence="6" id="KW-0560">Oxidoreductase</keyword>
<dbReference type="PROSITE" id="PS00767">
    <property type="entry name" value="THF_DHG_CYH_2"/>
    <property type="match status" value="1"/>
</dbReference>
<evidence type="ECO:0000256" key="3">
    <source>
        <dbReference type="ARBA" id="ARBA00022563"/>
    </source>
</evidence>
<dbReference type="InterPro" id="IPR020867">
    <property type="entry name" value="THF_DH/CycHdrlase_CS"/>
</dbReference>
<organism evidence="10 11">
    <name type="scientific">Aphanomyces euteiches</name>
    <dbReference type="NCBI Taxonomy" id="100861"/>
    <lineage>
        <taxon>Eukaryota</taxon>
        <taxon>Sar</taxon>
        <taxon>Stramenopiles</taxon>
        <taxon>Oomycota</taxon>
        <taxon>Saprolegniomycetes</taxon>
        <taxon>Saprolegniales</taxon>
        <taxon>Verrucalvaceae</taxon>
        <taxon>Aphanomyces</taxon>
    </lineage>
</organism>
<evidence type="ECO:0000259" key="8">
    <source>
        <dbReference type="Pfam" id="PF00763"/>
    </source>
</evidence>
<accession>A0A6G0X359</accession>
<dbReference type="FunFam" id="3.40.50.10860:FF:000005">
    <property type="entry name" value="C-1-tetrahydrofolate synthase, cytoplasmic, putative"/>
    <property type="match status" value="1"/>
</dbReference>
<comment type="subunit">
    <text evidence="2">Homodimer.</text>
</comment>
<evidence type="ECO:0000313" key="10">
    <source>
        <dbReference type="EMBL" id="KAF0734298.1"/>
    </source>
</evidence>
<evidence type="ECO:0000256" key="2">
    <source>
        <dbReference type="ARBA" id="ARBA00011738"/>
    </source>
</evidence>
<feature type="domain" description="Tetrahydrofolate dehydrogenase/cyclohydrolase NAD(P)-binding" evidence="9">
    <location>
        <begin position="105"/>
        <end position="244"/>
    </location>
</feature>
<keyword evidence="4" id="KW-0378">Hydrolase</keyword>
<dbReference type="Pfam" id="PF02882">
    <property type="entry name" value="THF_DHG_CYH_C"/>
    <property type="match status" value="1"/>
</dbReference>
<dbReference type="InterPro" id="IPR000672">
    <property type="entry name" value="THF_DH/CycHdrlase"/>
</dbReference>
<reference evidence="10 11" key="1">
    <citation type="submission" date="2019-07" db="EMBL/GenBank/DDBJ databases">
        <title>Genomics analysis of Aphanomyces spp. identifies a new class of oomycete effector associated with host adaptation.</title>
        <authorList>
            <person name="Gaulin E."/>
        </authorList>
    </citation>
    <scope>NUCLEOTIDE SEQUENCE [LARGE SCALE GENOMIC DNA]</scope>
    <source>
        <strain evidence="10 11">ATCC 201684</strain>
    </source>
</reference>
<dbReference type="InterPro" id="IPR046346">
    <property type="entry name" value="Aminoacid_DH-like_N_sf"/>
</dbReference>
<dbReference type="AlphaFoldDB" id="A0A6G0X359"/>
<gene>
    <name evidence="10" type="ORF">Ae201684_008981</name>
</gene>
<evidence type="ECO:0000256" key="6">
    <source>
        <dbReference type="ARBA" id="ARBA00023002"/>
    </source>
</evidence>
<evidence type="ECO:0000256" key="1">
    <source>
        <dbReference type="ARBA" id="ARBA00004777"/>
    </source>
</evidence>
<name>A0A6G0X359_9STRA</name>